<proteinExistence type="predicted"/>
<protein>
    <submittedName>
        <fullName evidence="1">Uncharacterized protein</fullName>
    </submittedName>
</protein>
<evidence type="ECO:0000313" key="1">
    <source>
        <dbReference type="EMBL" id="RII94554.1"/>
    </source>
</evidence>
<name>A0ABX9N9W2_9MICO</name>
<dbReference type="EMBL" id="QWEE01000006">
    <property type="protein sequence ID" value="RII94554.1"/>
    <property type="molecule type" value="Genomic_DNA"/>
</dbReference>
<keyword evidence="2" id="KW-1185">Reference proteome</keyword>
<dbReference type="RefSeq" id="WP_119372209.1">
    <property type="nucleotide sequence ID" value="NZ_CP040792.1"/>
</dbReference>
<dbReference type="Proteomes" id="UP000265355">
    <property type="component" value="Unassembled WGS sequence"/>
</dbReference>
<comment type="caution">
    <text evidence="1">The sequence shown here is derived from an EMBL/GenBank/DDBJ whole genome shotgun (WGS) entry which is preliminary data.</text>
</comment>
<sequence>MITVPTRTAPSKSTSTIDCRDLETKMISSRREVQYLTKNGTCEKMLARLVYRPANGTLYVEEFGGGTKEDRDRVTNIVCGLLDGDDSSWIPWSQCPAPDVEDGTLQAQVGYVVPWPESAPSWATRVEVQPREEARGGERIAVFGSAALRPWSVCVERTDYLEVDGTVQSSAPGIRVTLAGDDAADDDIRTPAQARRLAAQLIDAADLLERVLTGEAEA</sequence>
<evidence type="ECO:0000313" key="2">
    <source>
        <dbReference type="Proteomes" id="UP000265355"/>
    </source>
</evidence>
<organism evidence="1 2">
    <name type="scientific">Clavibacter californiensis</name>
    <dbReference type="NCBI Taxonomy" id="1401995"/>
    <lineage>
        <taxon>Bacteria</taxon>
        <taxon>Bacillati</taxon>
        <taxon>Actinomycetota</taxon>
        <taxon>Actinomycetes</taxon>
        <taxon>Micrococcales</taxon>
        <taxon>Microbacteriaceae</taxon>
        <taxon>Clavibacter</taxon>
    </lineage>
</organism>
<reference evidence="1 2" key="1">
    <citation type="submission" date="2018-08" db="EMBL/GenBank/DDBJ databases">
        <title>Genome Sequence of Clavibacter michiganensis Subspecies type strains, and the Atypical Peach-Colored Strains Isolated from Tomato.</title>
        <authorList>
            <person name="Osdaghi E."/>
            <person name="Portier P."/>
            <person name="Briand M."/>
            <person name="Jacques M.-A."/>
        </authorList>
    </citation>
    <scope>NUCLEOTIDE SEQUENCE [LARGE SCALE GENOMIC DNA]</scope>
    <source>
        <strain evidence="1 2">CFBP 8216</strain>
    </source>
</reference>
<gene>
    <name evidence="1" type="ORF">DZF98_01155</name>
</gene>
<accession>A0ABX9N9W2</accession>